<organism evidence="8 9">
    <name type="scientific">Pantoea allii</name>
    <dbReference type="NCBI Taxonomy" id="574096"/>
    <lineage>
        <taxon>Bacteria</taxon>
        <taxon>Pseudomonadati</taxon>
        <taxon>Pseudomonadota</taxon>
        <taxon>Gammaproteobacteria</taxon>
        <taxon>Enterobacterales</taxon>
        <taxon>Erwiniaceae</taxon>
        <taxon>Pantoea</taxon>
    </lineage>
</organism>
<keyword evidence="10" id="KW-1185">Reference proteome</keyword>
<dbReference type="InterPro" id="IPR033715">
    <property type="entry name" value="GDPMH"/>
</dbReference>
<evidence type="ECO:0000256" key="4">
    <source>
        <dbReference type="PIRSR" id="PIRSR037599-1"/>
    </source>
</evidence>
<dbReference type="Proteomes" id="UP001197236">
    <property type="component" value="Unassembled WGS sequence"/>
</dbReference>
<feature type="binding site" evidence="5">
    <location>
        <position position="51"/>
    </location>
    <ligand>
        <name>Mg(2+)</name>
        <dbReference type="ChEBI" id="CHEBI:18420"/>
    </ligand>
</feature>
<reference evidence="7 10" key="2">
    <citation type="submission" date="2021-07" db="EMBL/GenBank/DDBJ databases">
        <title>A novel phosphonate cluster across the Pantoea species complex is important for pathogenicity in onion.</title>
        <authorList>
            <person name="Zhao M."/>
            <person name="Stice S."/>
            <person name="Shin G.Y."/>
            <person name="Coutinho T."/>
            <person name="Gitaitis R."/>
            <person name="Kvitko B."/>
            <person name="Dutta B."/>
        </authorList>
    </citation>
    <scope>NUCLEOTIDE SEQUENCE [LARGE SCALE GENOMIC DNA]</scope>
    <source>
        <strain evidence="7 10">BD 382</strain>
    </source>
</reference>
<dbReference type="PANTHER" id="PTHR43046">
    <property type="entry name" value="GDP-MANNOSE MANNOSYL HYDROLASE"/>
    <property type="match status" value="1"/>
</dbReference>
<evidence type="ECO:0000256" key="5">
    <source>
        <dbReference type="PIRSR" id="PIRSR037599-3"/>
    </source>
</evidence>
<dbReference type="OrthoDB" id="542521at2"/>
<feature type="binding site" evidence="5">
    <location>
        <position position="71"/>
    </location>
    <ligand>
        <name>Mg(2+)</name>
        <dbReference type="ChEBI" id="CHEBI:18420"/>
    </ligand>
</feature>
<keyword evidence="7" id="KW-0326">Glycosidase</keyword>
<evidence type="ECO:0000256" key="1">
    <source>
        <dbReference type="ARBA" id="ARBA00022723"/>
    </source>
</evidence>
<feature type="binding site" evidence="5">
    <location>
        <position position="124"/>
    </location>
    <ligand>
        <name>Mg(2+)</name>
        <dbReference type="ChEBI" id="CHEBI:18420"/>
    </ligand>
</feature>
<dbReference type="STRING" id="574096.HA38_10180"/>
<comment type="caution">
    <text evidence="8">The sequence shown here is derived from an EMBL/GenBank/DDBJ whole genome shotgun (WGS) entry which is preliminary data.</text>
</comment>
<dbReference type="PANTHER" id="PTHR43046:SF12">
    <property type="entry name" value="GDP-MANNOSE MANNOSYL HYDROLASE"/>
    <property type="match status" value="1"/>
</dbReference>
<dbReference type="Gene3D" id="3.90.79.10">
    <property type="entry name" value="Nucleoside Triphosphate Pyrophosphohydrolase"/>
    <property type="match status" value="1"/>
</dbReference>
<keyword evidence="2 7" id="KW-0378">Hydrolase</keyword>
<evidence type="ECO:0000313" key="8">
    <source>
        <dbReference type="EMBL" id="PWK96806.1"/>
    </source>
</evidence>
<protein>
    <submittedName>
        <fullName evidence="8">Colanic acid biosynthesis protein WcaH</fullName>
    </submittedName>
    <submittedName>
        <fullName evidence="7">GDP-mannose mannosyl hydrolase</fullName>
        <ecNumber evidence="7">3.2.1.42</ecNumber>
    </submittedName>
</protein>
<dbReference type="GO" id="GO:0047917">
    <property type="term" value="F:GDP-glucosidase activity"/>
    <property type="evidence" value="ECO:0007669"/>
    <property type="project" value="UniProtKB-EC"/>
</dbReference>
<dbReference type="AlphaFoldDB" id="A0A2V2BGH1"/>
<dbReference type="InterPro" id="IPR000086">
    <property type="entry name" value="NUDIX_hydrolase_dom"/>
</dbReference>
<evidence type="ECO:0000256" key="2">
    <source>
        <dbReference type="ARBA" id="ARBA00022801"/>
    </source>
</evidence>
<reference evidence="8 9" key="1">
    <citation type="submission" date="2018-05" db="EMBL/GenBank/DDBJ databases">
        <title>Genomic Encyclopedia of Type Strains, Phase IV (KMG-V): Genome sequencing to study the core and pangenomes of soil and plant-associated prokaryotes.</title>
        <authorList>
            <person name="Whitman W."/>
        </authorList>
    </citation>
    <scope>NUCLEOTIDE SEQUENCE [LARGE SCALE GENOMIC DNA]</scope>
    <source>
        <strain evidence="8 9">PNA 200-10</strain>
    </source>
</reference>
<dbReference type="NCBIfam" id="NF011963">
    <property type="entry name" value="PRK15434.1"/>
    <property type="match status" value="1"/>
</dbReference>
<evidence type="ECO:0000313" key="10">
    <source>
        <dbReference type="Proteomes" id="UP001197236"/>
    </source>
</evidence>
<dbReference type="GO" id="GO:0008727">
    <property type="term" value="F:GDP-mannose mannosyl hydrolase activity"/>
    <property type="evidence" value="ECO:0007669"/>
    <property type="project" value="InterPro"/>
</dbReference>
<dbReference type="Pfam" id="PF00293">
    <property type="entry name" value="NUDIX"/>
    <property type="match status" value="1"/>
</dbReference>
<dbReference type="GO" id="GO:0046872">
    <property type="term" value="F:metal ion binding"/>
    <property type="evidence" value="ECO:0007669"/>
    <property type="project" value="UniProtKB-KW"/>
</dbReference>
<keyword evidence="3 5" id="KW-0460">Magnesium</keyword>
<feature type="site" description="Critical for catalysis" evidence="4">
    <location>
        <position position="125"/>
    </location>
</feature>
<name>A0A2V2BGH1_9GAMM</name>
<dbReference type="Proteomes" id="UP000245981">
    <property type="component" value="Unassembled WGS sequence"/>
</dbReference>
<sequence>MVHRLSKDLFESVIANAPLISIDLIVENSKGEVLLGYRNNKPAQNYWFVPGGRIFKSETIPNAFKRIAYDELNLNLDIDLATFKGVYEHHYDDSFVSDDVKTHYVVLAYAIFNVSDSESMPDIQHAKFKWFSKEELLVSDSVHTYTKNYFQERH</sequence>
<accession>A0A2V2BGH1</accession>
<dbReference type="SUPFAM" id="SSF55811">
    <property type="entry name" value="Nudix"/>
    <property type="match status" value="1"/>
</dbReference>
<proteinExistence type="predicted"/>
<dbReference type="GeneID" id="99736353"/>
<feature type="domain" description="Nudix hydrolase" evidence="6">
    <location>
        <begin position="15"/>
        <end position="154"/>
    </location>
</feature>
<keyword evidence="1 5" id="KW-0479">Metal-binding</keyword>
<dbReference type="InterPro" id="IPR015797">
    <property type="entry name" value="NUDIX_hydrolase-like_dom_sf"/>
</dbReference>
<dbReference type="RefSeq" id="WP_096010799.1">
    <property type="nucleotide sequence ID" value="NZ_CP125958.1"/>
</dbReference>
<evidence type="ECO:0000313" key="7">
    <source>
        <dbReference type="EMBL" id="MBW1258384.1"/>
    </source>
</evidence>
<gene>
    <name evidence="8" type="ORF">C7431_105136</name>
    <name evidence="7" type="ORF">KYI95_14480</name>
</gene>
<dbReference type="EMBL" id="QGHF01000005">
    <property type="protein sequence ID" value="PWK96806.1"/>
    <property type="molecule type" value="Genomic_DNA"/>
</dbReference>
<dbReference type="PROSITE" id="PS51462">
    <property type="entry name" value="NUDIX"/>
    <property type="match status" value="1"/>
</dbReference>
<dbReference type="PIRSF" id="PIRSF037599">
    <property type="entry name" value="GDPMH"/>
    <property type="match status" value="1"/>
</dbReference>
<evidence type="ECO:0000256" key="3">
    <source>
        <dbReference type="ARBA" id="ARBA00022842"/>
    </source>
</evidence>
<evidence type="ECO:0000313" key="9">
    <source>
        <dbReference type="Proteomes" id="UP000245981"/>
    </source>
</evidence>
<dbReference type="CDD" id="cd03430">
    <property type="entry name" value="NUDIX_GDPMH_NudD"/>
    <property type="match status" value="1"/>
</dbReference>
<dbReference type="EMBL" id="JAHVXZ010000007">
    <property type="protein sequence ID" value="MBW1258384.1"/>
    <property type="molecule type" value="Genomic_DNA"/>
</dbReference>
<comment type="cofactor">
    <cofactor evidence="5">
        <name>Mg(2+)</name>
        <dbReference type="ChEBI" id="CHEBI:18420"/>
    </cofactor>
    <text evidence="5">Binds 1 Mg(2+) ion per subunit.</text>
</comment>
<evidence type="ECO:0000259" key="6">
    <source>
        <dbReference type="PROSITE" id="PS51462"/>
    </source>
</evidence>
<dbReference type="EC" id="3.2.1.42" evidence="7"/>